<keyword evidence="1" id="KW-0732">Signal</keyword>
<dbReference type="HOGENOM" id="CLU_153975_0_0_1"/>
<feature type="signal peptide" evidence="1">
    <location>
        <begin position="1"/>
        <end position="18"/>
    </location>
</feature>
<feature type="chain" id="PRO_5003578493" evidence="1">
    <location>
        <begin position="19"/>
        <end position="89"/>
    </location>
</feature>
<reference evidence="3" key="1">
    <citation type="submission" date="2003-08" db="EMBL/GenBank/DDBJ databases">
        <authorList>
            <person name="Birren B."/>
            <person name="Nusbaum C."/>
            <person name="Abebe A."/>
            <person name="Abouelleil A."/>
            <person name="Adekoya E."/>
            <person name="Ait-zahra M."/>
            <person name="Allen N."/>
            <person name="Allen T."/>
            <person name="An P."/>
            <person name="Anderson M."/>
            <person name="Anderson S."/>
            <person name="Arachchi H."/>
            <person name="Armbruster J."/>
            <person name="Bachantsang P."/>
            <person name="Baldwin J."/>
            <person name="Barry A."/>
            <person name="Bayul T."/>
            <person name="Blitshsteyn B."/>
            <person name="Bloom T."/>
            <person name="Blye J."/>
            <person name="Boguslavskiy L."/>
            <person name="Borowsky M."/>
            <person name="Boukhgalter B."/>
            <person name="Brunache A."/>
            <person name="Butler J."/>
            <person name="Calixte N."/>
            <person name="Calvo S."/>
            <person name="Camarata J."/>
            <person name="Campo K."/>
            <person name="Chang J."/>
            <person name="Cheshatsang Y."/>
            <person name="Citroen M."/>
            <person name="Collymore A."/>
            <person name="Considine T."/>
            <person name="Cook A."/>
            <person name="Cooke P."/>
            <person name="Corum B."/>
            <person name="Cuomo C."/>
            <person name="David R."/>
            <person name="Dawoe T."/>
            <person name="Degray S."/>
            <person name="Dodge S."/>
            <person name="Dooley K."/>
            <person name="Dorje P."/>
            <person name="Dorjee K."/>
            <person name="Dorris L."/>
            <person name="Duffey N."/>
            <person name="Dupes A."/>
            <person name="Elkins T."/>
            <person name="Engels R."/>
            <person name="Erickson J."/>
            <person name="Farina A."/>
            <person name="Faro S."/>
            <person name="Ferreira P."/>
            <person name="Fischer H."/>
            <person name="Fitzgerald M."/>
            <person name="Foley K."/>
            <person name="Gage D."/>
            <person name="Galagan J."/>
            <person name="Gearin G."/>
            <person name="Gnerre S."/>
            <person name="Gnirke A."/>
            <person name="Goyette A."/>
            <person name="Graham J."/>
            <person name="Grandbois E."/>
            <person name="Gyaltsen K."/>
            <person name="Hafez N."/>
            <person name="Hagopian D."/>
            <person name="Hagos B."/>
            <person name="Hall J."/>
            <person name="Hatcher B."/>
            <person name="Heller A."/>
            <person name="Higgins H."/>
            <person name="Honan T."/>
            <person name="Horn A."/>
            <person name="Houde N."/>
            <person name="Hughes L."/>
            <person name="Hulme W."/>
            <person name="Husby E."/>
            <person name="Iliev I."/>
            <person name="Jaffe D."/>
            <person name="Jones C."/>
            <person name="Kamal M."/>
            <person name="Kamat A."/>
            <person name="Kamvysselis M."/>
            <person name="Karlsson E."/>
            <person name="Kells C."/>
            <person name="Kieu A."/>
            <person name="Kisner P."/>
            <person name="Kodira C."/>
            <person name="Kulbokas E."/>
            <person name="Labutti K."/>
            <person name="Lama D."/>
            <person name="Landers T."/>
            <person name="Leger J."/>
            <person name="Levine S."/>
            <person name="Lewis D."/>
            <person name="Lewis T."/>
            <person name="Lindblad-toh K."/>
            <person name="Liu X."/>
            <person name="Lokyitsang T."/>
            <person name="Lokyitsang Y."/>
            <person name="Lucien O."/>
            <person name="Lui A."/>
            <person name="Ma L.J."/>
            <person name="Mabbitt R."/>
            <person name="Macdonald J."/>
            <person name="Maclean C."/>
            <person name="Major J."/>
            <person name="Manning J."/>
            <person name="Marabella R."/>
            <person name="Maru K."/>
            <person name="Matthews C."/>
            <person name="Mauceli E."/>
            <person name="Mccarthy M."/>
            <person name="Mcdonough S."/>
            <person name="Mcghee T."/>
            <person name="Meldrim J."/>
            <person name="Meneus L."/>
            <person name="Mesirov J."/>
            <person name="Mihalev A."/>
            <person name="Mihova T."/>
            <person name="Mikkelsen T."/>
            <person name="Mlenga V."/>
            <person name="Moru K."/>
            <person name="Mozes J."/>
            <person name="Mulrain L."/>
            <person name="Munson G."/>
            <person name="Naylor J."/>
            <person name="Newes C."/>
            <person name="Nguyen C."/>
            <person name="Nguyen N."/>
            <person name="Nguyen T."/>
            <person name="Nicol R."/>
            <person name="Nielsen C."/>
            <person name="Nizzari M."/>
            <person name="Norbu C."/>
            <person name="Norbu N."/>
            <person name="O'donnell P."/>
            <person name="Okoawo O."/>
            <person name="O'leary S."/>
            <person name="Omotosho B."/>
            <person name="O'neill K."/>
            <person name="Osman S."/>
            <person name="Parker S."/>
            <person name="Perrin D."/>
            <person name="Phunkhang P."/>
            <person name="Piqani B."/>
            <person name="Purcell S."/>
            <person name="Rachupka T."/>
            <person name="Ramasamy U."/>
            <person name="Rameau R."/>
            <person name="Ray V."/>
            <person name="Raymond C."/>
            <person name="Retta R."/>
            <person name="Richardson S."/>
            <person name="Rise C."/>
            <person name="Rodriguez J."/>
            <person name="Rogers J."/>
            <person name="Rogov P."/>
            <person name="Rutman M."/>
            <person name="Schupbach R."/>
            <person name="Seaman C."/>
            <person name="Settipalli S."/>
            <person name="Sharpe T."/>
            <person name="Sheridan J."/>
            <person name="Sherpa N."/>
            <person name="Shi J."/>
            <person name="Smirnov S."/>
            <person name="Smith C."/>
            <person name="Sougnez C."/>
            <person name="Spencer B."/>
            <person name="Stalker J."/>
            <person name="Stange-thomann N."/>
            <person name="Stavropoulos S."/>
            <person name="Stetson K."/>
            <person name="Stone C."/>
            <person name="Stone S."/>
            <person name="Stubbs M."/>
            <person name="Talamas J."/>
            <person name="Tchuinga P."/>
            <person name="Tenzing P."/>
            <person name="Tesfaye S."/>
            <person name="Theodore J."/>
            <person name="Thoulutsang Y."/>
            <person name="Topham K."/>
            <person name="Towey S."/>
            <person name="Tsamla T."/>
            <person name="Tsomo N."/>
            <person name="Vallee D."/>
            <person name="Vassiliev H."/>
            <person name="Venkataraman V."/>
            <person name="Vinson J."/>
            <person name="Vo A."/>
            <person name="Wade C."/>
            <person name="Wang S."/>
            <person name="Wangchuk T."/>
            <person name="Wangdi T."/>
            <person name="Whittaker C."/>
            <person name="Wilkinson J."/>
            <person name="Wu Y."/>
            <person name="Wyman D."/>
            <person name="Yadav S."/>
            <person name="Yang S."/>
            <person name="Yang X."/>
            <person name="Yeager S."/>
            <person name="Yee E."/>
            <person name="Young G."/>
            <person name="Zainoun J."/>
            <person name="Zembeck L."/>
            <person name="Zimmer A."/>
            <person name="Zody M."/>
            <person name="Lander E."/>
        </authorList>
    </citation>
    <scope>NUCLEOTIDE SEQUENCE [LARGE SCALE GENOMIC DNA]</scope>
</reference>
<sequence>KVVFLVVLLVVQLVPSDARFSGLVRAGGKLVKKLIPEIIKLGPAIVRGGAKPGESPWTPWKKWNQHAGEEISFEDALDLEAIEAILRDE</sequence>
<name>H2ZG72_CIOSA</name>
<keyword evidence="3" id="KW-1185">Reference proteome</keyword>
<proteinExistence type="predicted"/>
<organism evidence="2 3">
    <name type="scientific">Ciona savignyi</name>
    <name type="common">Pacific transparent sea squirt</name>
    <dbReference type="NCBI Taxonomy" id="51511"/>
    <lineage>
        <taxon>Eukaryota</taxon>
        <taxon>Metazoa</taxon>
        <taxon>Chordata</taxon>
        <taxon>Tunicata</taxon>
        <taxon>Ascidiacea</taxon>
        <taxon>Phlebobranchia</taxon>
        <taxon>Cionidae</taxon>
        <taxon>Ciona</taxon>
    </lineage>
</organism>
<reference evidence="2" key="2">
    <citation type="submission" date="2025-08" db="UniProtKB">
        <authorList>
            <consortium name="Ensembl"/>
        </authorList>
    </citation>
    <scope>IDENTIFICATION</scope>
</reference>
<dbReference type="Ensembl" id="ENSCSAVT00000016769.1">
    <property type="protein sequence ID" value="ENSCSAVP00000016588.1"/>
    <property type="gene ID" value="ENSCSAVG00000009753.1"/>
</dbReference>
<dbReference type="AlphaFoldDB" id="H2ZG72"/>
<protein>
    <submittedName>
        <fullName evidence="2">Uncharacterized protein</fullName>
    </submittedName>
</protein>
<accession>H2ZG72</accession>
<evidence type="ECO:0000256" key="1">
    <source>
        <dbReference type="SAM" id="SignalP"/>
    </source>
</evidence>
<dbReference type="Proteomes" id="UP000007875">
    <property type="component" value="Unassembled WGS sequence"/>
</dbReference>
<dbReference type="GeneTree" id="ENSGT00860000134230"/>
<evidence type="ECO:0000313" key="3">
    <source>
        <dbReference type="Proteomes" id="UP000007875"/>
    </source>
</evidence>
<dbReference type="InParanoid" id="H2ZG72"/>
<evidence type="ECO:0000313" key="2">
    <source>
        <dbReference type="Ensembl" id="ENSCSAVP00000016588.1"/>
    </source>
</evidence>
<reference evidence="2" key="3">
    <citation type="submission" date="2025-09" db="UniProtKB">
        <authorList>
            <consortium name="Ensembl"/>
        </authorList>
    </citation>
    <scope>IDENTIFICATION</scope>
</reference>